<dbReference type="CDD" id="cd11363">
    <property type="entry name" value="RNase_PH_PNPase_1"/>
    <property type="match status" value="1"/>
</dbReference>
<dbReference type="SUPFAM" id="SSF55666">
    <property type="entry name" value="Ribonuclease PH domain 2-like"/>
    <property type="match status" value="2"/>
</dbReference>
<dbReference type="NCBIfam" id="NF008805">
    <property type="entry name" value="PRK11824.1"/>
    <property type="match status" value="1"/>
</dbReference>
<dbReference type="Pfam" id="PF01138">
    <property type="entry name" value="RNase_PH"/>
    <property type="match status" value="2"/>
</dbReference>
<dbReference type="InterPro" id="IPR027408">
    <property type="entry name" value="PNPase/RNase_PH_dom_sf"/>
</dbReference>
<dbReference type="NCBIfam" id="TIGR03591">
    <property type="entry name" value="polynuc_phos"/>
    <property type="match status" value="1"/>
</dbReference>
<dbReference type="SMART" id="SM00322">
    <property type="entry name" value="KH"/>
    <property type="match status" value="1"/>
</dbReference>
<accession>A0A1G8QA51</accession>
<dbReference type="Gene3D" id="3.30.1370.10">
    <property type="entry name" value="K Homology domain, type 1"/>
    <property type="match status" value="1"/>
</dbReference>
<dbReference type="Pfam" id="PF03725">
    <property type="entry name" value="RNase_PH_C"/>
    <property type="match status" value="2"/>
</dbReference>
<dbReference type="PANTHER" id="PTHR11252">
    <property type="entry name" value="POLYRIBONUCLEOTIDE NUCLEOTIDYLTRANSFERASE"/>
    <property type="match status" value="1"/>
</dbReference>
<dbReference type="Pfam" id="PF00575">
    <property type="entry name" value="S1"/>
    <property type="match status" value="1"/>
</dbReference>
<dbReference type="PROSITE" id="PS50084">
    <property type="entry name" value="KH_TYPE_1"/>
    <property type="match status" value="1"/>
</dbReference>
<comment type="cofactor">
    <cofactor evidence="9">
        <name>Mg(2+)</name>
        <dbReference type="ChEBI" id="CHEBI:18420"/>
    </cofactor>
</comment>
<name>A0A1G8QA51_9BACI</name>
<dbReference type="GO" id="GO:0005829">
    <property type="term" value="C:cytosol"/>
    <property type="evidence" value="ECO:0007669"/>
    <property type="project" value="TreeGrafter"/>
</dbReference>
<dbReference type="GO" id="GO:0000287">
    <property type="term" value="F:magnesium ion binding"/>
    <property type="evidence" value="ECO:0007669"/>
    <property type="project" value="UniProtKB-UniRule"/>
</dbReference>
<dbReference type="GO" id="GO:0004654">
    <property type="term" value="F:polyribonucleotide nucleotidyltransferase activity"/>
    <property type="evidence" value="ECO:0007669"/>
    <property type="project" value="UniProtKB-UniRule"/>
</dbReference>
<dbReference type="GO" id="GO:0003723">
    <property type="term" value="F:RNA binding"/>
    <property type="evidence" value="ECO:0007669"/>
    <property type="project" value="UniProtKB-UniRule"/>
</dbReference>
<evidence type="ECO:0000313" key="12">
    <source>
        <dbReference type="Proteomes" id="UP000199225"/>
    </source>
</evidence>
<dbReference type="Proteomes" id="UP000199225">
    <property type="component" value="Unassembled WGS sequence"/>
</dbReference>
<dbReference type="FunFam" id="2.40.50.140:FF:000023">
    <property type="entry name" value="Polyribonucleotide nucleotidyltransferase"/>
    <property type="match status" value="1"/>
</dbReference>
<dbReference type="CDD" id="cd04472">
    <property type="entry name" value="S1_PNPase"/>
    <property type="match status" value="1"/>
</dbReference>
<dbReference type="InterPro" id="IPR015847">
    <property type="entry name" value="ExoRNase_PH_dom2"/>
</dbReference>
<dbReference type="InterPro" id="IPR003029">
    <property type="entry name" value="S1_domain"/>
</dbReference>
<protein>
    <recommendedName>
        <fullName evidence="9">Polyribonucleotide nucleotidyltransferase</fullName>
        <ecNumber evidence="9">2.7.7.8</ecNumber>
    </recommendedName>
    <alternativeName>
        <fullName evidence="9">Polynucleotide phosphorylase</fullName>
        <shortName evidence="9">PNPase</shortName>
    </alternativeName>
</protein>
<reference evidence="12" key="1">
    <citation type="submission" date="2016-10" db="EMBL/GenBank/DDBJ databases">
        <authorList>
            <person name="Varghese N."/>
            <person name="Submissions S."/>
        </authorList>
    </citation>
    <scope>NUCLEOTIDE SEQUENCE [LARGE SCALE GENOMIC DNA]</scope>
    <source>
        <strain evidence="12">DSM 4771</strain>
    </source>
</reference>
<dbReference type="Pfam" id="PF03726">
    <property type="entry name" value="PNPase"/>
    <property type="match status" value="1"/>
</dbReference>
<keyword evidence="4 9" id="KW-0808">Transferase</keyword>
<evidence type="ECO:0000256" key="8">
    <source>
        <dbReference type="ARBA" id="ARBA00022884"/>
    </source>
</evidence>
<evidence type="ECO:0000256" key="4">
    <source>
        <dbReference type="ARBA" id="ARBA00022679"/>
    </source>
</evidence>
<dbReference type="SMART" id="SM00316">
    <property type="entry name" value="S1"/>
    <property type="match status" value="1"/>
</dbReference>
<dbReference type="OrthoDB" id="9804305at2"/>
<proteinExistence type="inferred from homology"/>
<dbReference type="PIRSF" id="PIRSF005499">
    <property type="entry name" value="PNPase"/>
    <property type="match status" value="1"/>
</dbReference>
<evidence type="ECO:0000259" key="10">
    <source>
        <dbReference type="PROSITE" id="PS50126"/>
    </source>
</evidence>
<dbReference type="Gene3D" id="3.30.230.70">
    <property type="entry name" value="GHMP Kinase, N-terminal domain"/>
    <property type="match status" value="2"/>
</dbReference>
<feature type="binding site" evidence="9">
    <location>
        <position position="487"/>
    </location>
    <ligand>
        <name>Mg(2+)</name>
        <dbReference type="ChEBI" id="CHEBI:18420"/>
    </ligand>
</feature>
<comment type="similarity">
    <text evidence="2 9">Belongs to the polyribonucleotide nucleotidyltransferase family.</text>
</comment>
<dbReference type="CDD" id="cd11364">
    <property type="entry name" value="RNase_PH_PNPase_2"/>
    <property type="match status" value="1"/>
</dbReference>
<evidence type="ECO:0000313" key="11">
    <source>
        <dbReference type="EMBL" id="SDJ00970.1"/>
    </source>
</evidence>
<keyword evidence="8 9" id="KW-0694">RNA-binding</keyword>
<dbReference type="PANTHER" id="PTHR11252:SF0">
    <property type="entry name" value="POLYRIBONUCLEOTIDE NUCLEOTIDYLTRANSFERASE 1, MITOCHONDRIAL"/>
    <property type="match status" value="1"/>
</dbReference>
<dbReference type="InterPro" id="IPR012162">
    <property type="entry name" value="PNPase"/>
</dbReference>
<dbReference type="SUPFAM" id="SSF50249">
    <property type="entry name" value="Nucleic acid-binding proteins"/>
    <property type="match status" value="1"/>
</dbReference>
<dbReference type="EC" id="2.7.7.8" evidence="9"/>
<dbReference type="InterPro" id="IPR012340">
    <property type="entry name" value="NA-bd_OB-fold"/>
</dbReference>
<organism evidence="11 12">
    <name type="scientific">Salimicrobium halophilum</name>
    <dbReference type="NCBI Taxonomy" id="86666"/>
    <lineage>
        <taxon>Bacteria</taxon>
        <taxon>Bacillati</taxon>
        <taxon>Bacillota</taxon>
        <taxon>Bacilli</taxon>
        <taxon>Bacillales</taxon>
        <taxon>Bacillaceae</taxon>
        <taxon>Salimicrobium</taxon>
    </lineage>
</organism>
<dbReference type="SUPFAM" id="SSF54791">
    <property type="entry name" value="Eukaryotic type KH-domain (KH-domain type I)"/>
    <property type="match status" value="1"/>
</dbReference>
<dbReference type="SUPFAM" id="SSF54211">
    <property type="entry name" value="Ribosomal protein S5 domain 2-like"/>
    <property type="match status" value="2"/>
</dbReference>
<keyword evidence="12" id="KW-1185">Reference proteome</keyword>
<keyword evidence="3 9" id="KW-0963">Cytoplasm</keyword>
<feature type="binding site" evidence="9">
    <location>
        <position position="493"/>
    </location>
    <ligand>
        <name>Mg(2+)</name>
        <dbReference type="ChEBI" id="CHEBI:18420"/>
    </ligand>
</feature>
<dbReference type="FunFam" id="3.30.1370.10:FF:000001">
    <property type="entry name" value="Polyribonucleotide nucleotidyltransferase"/>
    <property type="match status" value="1"/>
</dbReference>
<dbReference type="FunFam" id="3.30.230.70:FF:000002">
    <property type="entry name" value="Polyribonucleotide nucleotidyltransferase"/>
    <property type="match status" value="1"/>
</dbReference>
<dbReference type="Gene3D" id="2.40.50.140">
    <property type="entry name" value="Nucleic acid-binding proteins"/>
    <property type="match status" value="1"/>
</dbReference>
<evidence type="ECO:0000256" key="9">
    <source>
        <dbReference type="HAMAP-Rule" id="MF_01595"/>
    </source>
</evidence>
<evidence type="ECO:0000256" key="7">
    <source>
        <dbReference type="ARBA" id="ARBA00022842"/>
    </source>
</evidence>
<evidence type="ECO:0000256" key="2">
    <source>
        <dbReference type="ARBA" id="ARBA00007404"/>
    </source>
</evidence>
<dbReference type="FunFam" id="3.30.230.70:FF:000001">
    <property type="entry name" value="Polyribonucleotide nucleotidyltransferase"/>
    <property type="match status" value="1"/>
</dbReference>
<feature type="domain" description="S1 motif" evidence="10">
    <location>
        <begin position="623"/>
        <end position="691"/>
    </location>
</feature>
<dbReference type="PROSITE" id="PS50126">
    <property type="entry name" value="S1"/>
    <property type="match status" value="1"/>
</dbReference>
<dbReference type="EMBL" id="FNEV01000001">
    <property type="protein sequence ID" value="SDJ00970.1"/>
    <property type="molecule type" value="Genomic_DNA"/>
</dbReference>
<evidence type="ECO:0000256" key="3">
    <source>
        <dbReference type="ARBA" id="ARBA00022490"/>
    </source>
</evidence>
<dbReference type="InterPro" id="IPR004088">
    <property type="entry name" value="KH_dom_type_1"/>
</dbReference>
<dbReference type="HAMAP" id="MF_01595">
    <property type="entry name" value="PNPase"/>
    <property type="match status" value="1"/>
</dbReference>
<evidence type="ECO:0000256" key="1">
    <source>
        <dbReference type="ARBA" id="ARBA00004496"/>
    </source>
</evidence>
<sequence>MTAEKQVFSIDIAGQTLSVEIGEMAKQANGAAMISYGDTSVLSTATGSKEPKDLPFFPLTINYEERLYAVGKIPGGFIKREGRPSDKAVLTARLIDRPIRPLFPDGFRNDVQVINTVMSVDQDCSSEIAAMIGSSIALGVSNIPFGGPIAGVVVGRVDGEFVINPTIEQQKSSDIDLTVAGTKDAVNMVEAGALEVPEEDMLEAIMFGHEEIKRLVEFQEEIVQAVGKEKMEVELLSNDEQLEQKAEREAKASIVEAIKINDKKEREEAIDKAKKEYLEKLEAEEMEEEELEQMKSILDDIVKAEVRRLITKEKLRPDGRAPHEIRPLSSRVDVLPRTHGSGMFTRGQTQALSVCTLGALGEVQILDGLDLEESKRFMHHYNFPNFSVGETGPIRGPGRREIGHGALGERALEVVIPSEEEFPYTIRLVSEVLESNGSTSQASICASTLAMMDAGVPIKAPVAGIAMGLVKSGDDYTILTDIQGMEDFLGDMDFKVAGTEKGVTALQMDIKIEGLSREILKEALEQAKKGRMDILGHMLGVISEPRNELSSYAPKIMKMSINPDKIRDVIGPSGKQINKIIEETGVKIDIEQDGTVFISSEDSAMNENAKKVIEDIVREVEVGEVYDGTVKRVEKFGAFVELFKGKEGLVHISELAEEHIKKTEDVANVGDKLTVKVKEIDKQGRINLSRKAILLDEKEKEQKSEPQQSE</sequence>
<dbReference type="InterPro" id="IPR004087">
    <property type="entry name" value="KH_dom"/>
</dbReference>
<keyword evidence="7 9" id="KW-0460">Magnesium</keyword>
<dbReference type="InterPro" id="IPR020568">
    <property type="entry name" value="Ribosomal_Su5_D2-typ_SF"/>
</dbReference>
<dbReference type="GO" id="GO:0006396">
    <property type="term" value="P:RNA processing"/>
    <property type="evidence" value="ECO:0007669"/>
    <property type="project" value="InterPro"/>
</dbReference>
<dbReference type="InterPro" id="IPR001247">
    <property type="entry name" value="ExoRNase_PH_dom1"/>
</dbReference>
<gene>
    <name evidence="9" type="primary">pnp</name>
    <name evidence="11" type="ORF">SAMN04490247_0457</name>
</gene>
<comment type="catalytic activity">
    <reaction evidence="9">
        <text>RNA(n+1) + phosphate = RNA(n) + a ribonucleoside 5'-diphosphate</text>
        <dbReference type="Rhea" id="RHEA:22096"/>
        <dbReference type="Rhea" id="RHEA-COMP:14527"/>
        <dbReference type="Rhea" id="RHEA-COMP:17342"/>
        <dbReference type="ChEBI" id="CHEBI:43474"/>
        <dbReference type="ChEBI" id="CHEBI:57930"/>
        <dbReference type="ChEBI" id="CHEBI:140395"/>
        <dbReference type="EC" id="2.7.7.8"/>
    </reaction>
</comment>
<keyword evidence="5 9" id="KW-0548">Nucleotidyltransferase</keyword>
<comment type="function">
    <text evidence="9">Involved in mRNA degradation. Catalyzes the phosphorolysis of single-stranded polyribonucleotides processively in the 3'- to 5'-direction.</text>
</comment>
<comment type="subcellular location">
    <subcellularLocation>
        <location evidence="1 9">Cytoplasm</location>
    </subcellularLocation>
</comment>
<dbReference type="InterPro" id="IPR015848">
    <property type="entry name" value="PNPase_PH_RNA-bd_bac/org-type"/>
</dbReference>
<dbReference type="InterPro" id="IPR036345">
    <property type="entry name" value="ExoRNase_PH_dom2_sf"/>
</dbReference>
<dbReference type="GO" id="GO:0000175">
    <property type="term" value="F:3'-5'-RNA exonuclease activity"/>
    <property type="evidence" value="ECO:0007669"/>
    <property type="project" value="TreeGrafter"/>
</dbReference>
<dbReference type="CDD" id="cd02393">
    <property type="entry name" value="KH-I_PNPase"/>
    <property type="match status" value="1"/>
</dbReference>
<dbReference type="InterPro" id="IPR036612">
    <property type="entry name" value="KH_dom_type_1_sf"/>
</dbReference>
<evidence type="ECO:0000256" key="5">
    <source>
        <dbReference type="ARBA" id="ARBA00022695"/>
    </source>
</evidence>
<dbReference type="Pfam" id="PF00013">
    <property type="entry name" value="KH_1"/>
    <property type="match status" value="1"/>
</dbReference>
<keyword evidence="6 9" id="KW-0479">Metal-binding</keyword>
<dbReference type="AlphaFoldDB" id="A0A1G8QA51"/>
<evidence type="ECO:0000256" key="6">
    <source>
        <dbReference type="ARBA" id="ARBA00022723"/>
    </source>
</evidence>
<dbReference type="STRING" id="86666.SAMN04490247_0457"/>
<dbReference type="RefSeq" id="WP_093191575.1">
    <property type="nucleotide sequence ID" value="NZ_FNEV01000001.1"/>
</dbReference>
<dbReference type="GO" id="GO:0006402">
    <property type="term" value="P:mRNA catabolic process"/>
    <property type="evidence" value="ECO:0007669"/>
    <property type="project" value="UniProtKB-UniRule"/>
</dbReference>